<feature type="compositionally biased region" description="Basic residues" evidence="1">
    <location>
        <begin position="863"/>
        <end position="875"/>
    </location>
</feature>
<keyword evidence="3" id="KW-1185">Reference proteome</keyword>
<gene>
    <name evidence="2" type="ORF">ILUMI_00811</name>
</gene>
<feature type="compositionally biased region" description="Basic and acidic residues" evidence="1">
    <location>
        <begin position="992"/>
        <end position="1004"/>
    </location>
</feature>
<sequence length="1374" mass="156143">MTLPASQSQTSEDHNSELITVHAENVDEVRMKSMMVKDSPLSAVIFLFKMSHPCTVRYNSSHPVANFPQLKLAIMECEAVEELKSSVLTDWFGNRCVDFEQCSQESIRSSSAQNIKDISLTECRSPEAASVKSNKSSTSDAMLKSKKKKKLKQKGKSSGDSDTSDENQNQAHLSEIHNRKPQLPNESIAIFKLGGSSHAQNNKIIAERRKLKKTELSEDSDIFSGEEIFIQNNQNVAVLNKEESCDNEIPLNEKTVESTDIERYFEDLNEIVSNNSSLDSKSPPQQAEACSSTDVFILGEPAINLNAKDNAEMNTCLADLPDSALEKLLKDIRESGLLNNTIYESEGTSKTSLSESFTNDTCKDTIEIAESENKNTTEQNQGGSCDIVESSQLDKISKKQTFHQSIVKLIKQKKSKQSQSSNTETSKIEEKVTQQKISTTGKEQENIKDANANVRKNKKAKPDSIQQKEKYESCELNDDQLQCQSEYSEIVSKKKKTNPLDASINQSLIIEQDLETNYADMQDSSFEMDYIDNNQSEDPEVLGIKERIKPLPHNQYGSCDNKGLISEINTSPLSLKTKLTGAHNKETSKSIQNELLSYIENNIAYTIKERENKPTETLDKDITGLKKTIEDESLLQVQVTSISKTSNNEKHVSSTTNESGDDQSISHSEYSEIICKKKKSKPLDDSDDQILIIKENFPAGTNDHQLLLQVDSDMQNNLNLNYGCETTGKDDNSIVQDKKSTRKTLSLKDSHKVLKTDNTINESVNNSKSKSLEDTSKLIQGKNEVKNILAKNRNKKNKKAKNIIKNKPINTISDTSYLKKYTHNSKQGCGKSLNITDLMEIPTNKSTESCVEKIIEDKPPIKQSRKNRRSSRLLKRTSELSDDQLTHNSEYSETVHKKRKTRSLDNNDNQLVITKQSSLIKTNENQLLQPEIALQDYLNDGFENICEDNCQSSHQNECPEISSRIKEIVKHNDKEISVNVQKTVSKLTSNNKNEKEENINDSLKKQNKVQNNLTGNHNKNNKKTRTIQNKSVIDIEGVMTDTTNIIKYKVPQEYIKCDCKHINKRTKESDKPLNVVKILENKSAESCSKDQTSNKSSNKKRKSSEQFDVRDKENPKKKSIIDNNEKPKRTIKRRRSKSEIRKLYKLNDSSYFEYTEQNDSEQLIITVGENSDTSDLEISKSVKAANNSRKEITQRVAQEEIKNNLIYTDIFNSNQSENQNAQEDHLEDIFLKEVQKEKRKSVEAAAKCIKDQPQLNEKSYRTEKQHKFHLLIQSIDKSLNAYSQRMKMIHKHSNSKGNKYKSLPKDNHKSRFKAKRKSIQYTNCQTENDKSITSVTVLEDDDIGELNKMEERLSNIIRMQKEMGMTCCTRYYPK</sequence>
<feature type="region of interest" description="Disordered" evidence="1">
    <location>
        <begin position="126"/>
        <end position="181"/>
    </location>
</feature>
<feature type="region of interest" description="Disordered" evidence="1">
    <location>
        <begin position="1291"/>
        <end position="1317"/>
    </location>
</feature>
<accession>A0A8K0DL77</accession>
<feature type="compositionally biased region" description="Basic and acidic residues" evidence="1">
    <location>
        <begin position="460"/>
        <end position="471"/>
    </location>
</feature>
<feature type="compositionally biased region" description="Basic residues" evidence="1">
    <location>
        <begin position="144"/>
        <end position="155"/>
    </location>
</feature>
<evidence type="ECO:0000313" key="2">
    <source>
        <dbReference type="EMBL" id="KAF2905362.1"/>
    </source>
</evidence>
<organism evidence="2 3">
    <name type="scientific">Ignelater luminosus</name>
    <name type="common">Cucubano</name>
    <name type="synonym">Pyrophorus luminosus</name>
    <dbReference type="NCBI Taxonomy" id="2038154"/>
    <lineage>
        <taxon>Eukaryota</taxon>
        <taxon>Metazoa</taxon>
        <taxon>Ecdysozoa</taxon>
        <taxon>Arthropoda</taxon>
        <taxon>Hexapoda</taxon>
        <taxon>Insecta</taxon>
        <taxon>Pterygota</taxon>
        <taxon>Neoptera</taxon>
        <taxon>Endopterygota</taxon>
        <taxon>Coleoptera</taxon>
        <taxon>Polyphaga</taxon>
        <taxon>Elateriformia</taxon>
        <taxon>Elateroidea</taxon>
        <taxon>Elateridae</taxon>
        <taxon>Agrypninae</taxon>
        <taxon>Pyrophorini</taxon>
        <taxon>Ignelater</taxon>
    </lineage>
</organism>
<reference evidence="2" key="1">
    <citation type="submission" date="2019-08" db="EMBL/GenBank/DDBJ databases">
        <title>The genome of the North American firefly Photinus pyralis.</title>
        <authorList>
            <consortium name="Photinus pyralis genome working group"/>
            <person name="Fallon T.R."/>
            <person name="Sander Lower S.E."/>
            <person name="Weng J.-K."/>
        </authorList>
    </citation>
    <scope>NUCLEOTIDE SEQUENCE</scope>
    <source>
        <strain evidence="2">TRF0915ILg1</strain>
        <tissue evidence="2">Whole body</tissue>
    </source>
</reference>
<name>A0A8K0DL77_IGNLU</name>
<feature type="region of interest" description="Disordered" evidence="1">
    <location>
        <begin position="411"/>
        <end position="471"/>
    </location>
</feature>
<dbReference type="EMBL" id="VTPC01000555">
    <property type="protein sequence ID" value="KAF2905362.1"/>
    <property type="molecule type" value="Genomic_DNA"/>
</dbReference>
<evidence type="ECO:0000313" key="3">
    <source>
        <dbReference type="Proteomes" id="UP000801492"/>
    </source>
</evidence>
<evidence type="ECO:0000256" key="1">
    <source>
        <dbReference type="SAM" id="MobiDB-lite"/>
    </source>
</evidence>
<feature type="compositionally biased region" description="Basic and acidic residues" evidence="1">
    <location>
        <begin position="1103"/>
        <end position="1128"/>
    </location>
</feature>
<dbReference type="OrthoDB" id="7470475at2759"/>
<proteinExistence type="predicted"/>
<feature type="region of interest" description="Disordered" evidence="1">
    <location>
        <begin position="858"/>
        <end position="909"/>
    </location>
</feature>
<comment type="caution">
    <text evidence="2">The sequence shown here is derived from an EMBL/GenBank/DDBJ whole genome shotgun (WGS) entry which is preliminary data.</text>
</comment>
<feature type="region of interest" description="Disordered" evidence="1">
    <location>
        <begin position="1083"/>
        <end position="1134"/>
    </location>
</feature>
<feature type="region of interest" description="Disordered" evidence="1">
    <location>
        <begin position="989"/>
        <end position="1026"/>
    </location>
</feature>
<feature type="compositionally biased region" description="Polar residues" evidence="1">
    <location>
        <begin position="653"/>
        <end position="667"/>
    </location>
</feature>
<protein>
    <submittedName>
        <fullName evidence="2">Uncharacterized protein</fullName>
    </submittedName>
</protein>
<feature type="compositionally biased region" description="Polar residues" evidence="1">
    <location>
        <begin position="131"/>
        <end position="140"/>
    </location>
</feature>
<dbReference type="Proteomes" id="UP000801492">
    <property type="component" value="Unassembled WGS sequence"/>
</dbReference>
<feature type="region of interest" description="Disordered" evidence="1">
    <location>
        <begin position="640"/>
        <end position="667"/>
    </location>
</feature>